<dbReference type="PANTHER" id="PTHR33365">
    <property type="entry name" value="YALI0B05434P"/>
    <property type="match status" value="1"/>
</dbReference>
<comment type="caution">
    <text evidence="3">The sequence shown here is derived from an EMBL/GenBank/DDBJ whole genome shotgun (WGS) entry which is preliminary data.</text>
</comment>
<protein>
    <recommendedName>
        <fullName evidence="5">Tat pathway signal sequence protein</fullName>
    </recommendedName>
</protein>
<dbReference type="GO" id="GO:0043386">
    <property type="term" value="P:mycotoxin biosynthetic process"/>
    <property type="evidence" value="ECO:0007669"/>
    <property type="project" value="InterPro"/>
</dbReference>
<dbReference type="OrthoDB" id="3687641at2759"/>
<dbReference type="AlphaFoldDB" id="A0A9P4NFL7"/>
<dbReference type="Pfam" id="PF11807">
    <property type="entry name" value="UstYa"/>
    <property type="match status" value="1"/>
</dbReference>
<dbReference type="PANTHER" id="PTHR33365:SF13">
    <property type="entry name" value="TAT PATHWAY SIGNAL SEQUENCE"/>
    <property type="match status" value="1"/>
</dbReference>
<evidence type="ECO:0000313" key="4">
    <source>
        <dbReference type="Proteomes" id="UP000800235"/>
    </source>
</evidence>
<comment type="similarity">
    <text evidence="1">Belongs to the ustYa family.</text>
</comment>
<keyword evidence="2" id="KW-0472">Membrane</keyword>
<keyword evidence="4" id="KW-1185">Reference proteome</keyword>
<accession>A0A9P4NFL7</accession>
<feature type="transmembrane region" description="Helical" evidence="2">
    <location>
        <begin position="43"/>
        <end position="66"/>
    </location>
</feature>
<proteinExistence type="inferred from homology"/>
<evidence type="ECO:0000313" key="3">
    <source>
        <dbReference type="EMBL" id="KAF2419620.1"/>
    </source>
</evidence>
<keyword evidence="2" id="KW-1133">Transmembrane helix</keyword>
<reference evidence="3" key="1">
    <citation type="journal article" date="2020" name="Stud. Mycol.">
        <title>101 Dothideomycetes genomes: a test case for predicting lifestyles and emergence of pathogens.</title>
        <authorList>
            <person name="Haridas S."/>
            <person name="Albert R."/>
            <person name="Binder M."/>
            <person name="Bloem J."/>
            <person name="Labutti K."/>
            <person name="Salamov A."/>
            <person name="Andreopoulos B."/>
            <person name="Baker S."/>
            <person name="Barry K."/>
            <person name="Bills G."/>
            <person name="Bluhm B."/>
            <person name="Cannon C."/>
            <person name="Castanera R."/>
            <person name="Culley D."/>
            <person name="Daum C."/>
            <person name="Ezra D."/>
            <person name="Gonzalez J."/>
            <person name="Henrissat B."/>
            <person name="Kuo A."/>
            <person name="Liang C."/>
            <person name="Lipzen A."/>
            <person name="Lutzoni F."/>
            <person name="Magnuson J."/>
            <person name="Mondo S."/>
            <person name="Nolan M."/>
            <person name="Ohm R."/>
            <person name="Pangilinan J."/>
            <person name="Park H.-J."/>
            <person name="Ramirez L."/>
            <person name="Alfaro M."/>
            <person name="Sun H."/>
            <person name="Tritt A."/>
            <person name="Yoshinaga Y."/>
            <person name="Zwiers L.-H."/>
            <person name="Turgeon B."/>
            <person name="Goodwin S."/>
            <person name="Spatafora J."/>
            <person name="Crous P."/>
            <person name="Grigoriev I."/>
        </authorList>
    </citation>
    <scope>NUCLEOTIDE SEQUENCE</scope>
    <source>
        <strain evidence="3">CBS 130266</strain>
    </source>
</reference>
<organism evidence="3 4">
    <name type="scientific">Tothia fuscella</name>
    <dbReference type="NCBI Taxonomy" id="1048955"/>
    <lineage>
        <taxon>Eukaryota</taxon>
        <taxon>Fungi</taxon>
        <taxon>Dikarya</taxon>
        <taxon>Ascomycota</taxon>
        <taxon>Pezizomycotina</taxon>
        <taxon>Dothideomycetes</taxon>
        <taxon>Pleosporomycetidae</taxon>
        <taxon>Venturiales</taxon>
        <taxon>Cylindrosympodiaceae</taxon>
        <taxon>Tothia</taxon>
    </lineage>
</organism>
<gene>
    <name evidence="3" type="ORF">EJ08DRAFT_665910</name>
</gene>
<dbReference type="InterPro" id="IPR021765">
    <property type="entry name" value="UstYa-like"/>
</dbReference>
<dbReference type="EMBL" id="MU007118">
    <property type="protein sequence ID" value="KAF2419620.1"/>
    <property type="molecule type" value="Genomic_DNA"/>
</dbReference>
<evidence type="ECO:0000256" key="2">
    <source>
        <dbReference type="SAM" id="Phobius"/>
    </source>
</evidence>
<name>A0A9P4NFL7_9PEZI</name>
<evidence type="ECO:0000256" key="1">
    <source>
        <dbReference type="ARBA" id="ARBA00035112"/>
    </source>
</evidence>
<sequence>MFGGDNFSRYQSLDSDCNSVDTETADTSSAHILSIVGKSKTGIPISFAAILILATSIIFSSIGFWASRAVPLGLDSLCAKRTSKFYRQVRLPDELAEKAGITRNHTHIKPKYGGGYPVFVEGLHQLHCLNLVRKSLWYNYEYYHGSNHTEFSDLDKVIHWHVSHCLDIIRQRLMCTVDTSVFGSVWVGRDNPRPFTDFNTKHVCRDFEQVREWAKDHQLGDDTSDDFIEPPGEDVYIWEIAP</sequence>
<dbReference type="Proteomes" id="UP000800235">
    <property type="component" value="Unassembled WGS sequence"/>
</dbReference>
<keyword evidence="2" id="KW-0812">Transmembrane</keyword>
<evidence type="ECO:0008006" key="5">
    <source>
        <dbReference type="Google" id="ProtNLM"/>
    </source>
</evidence>